<dbReference type="EMBL" id="JBHSMQ010000005">
    <property type="protein sequence ID" value="MFC5456046.1"/>
    <property type="molecule type" value="Genomic_DNA"/>
</dbReference>
<sequence length="479" mass="52400">MSLPHPAHPVSRREVIQAGAVGLLGLGMNHLSALQAMTAATQPPRAKSVIYIFLSGGLAQHESFDMKPDAPMEIRGEFKPIRTRTPGLHICEHLPNLARISEKWSLVRSLTHGSSDHSLGHHIMLTGRSDAPLGFDPSKPKKSDHPSMAALATALLPKRKDNLPPAIVLPDKLVHREGRTLAGQFAGTLGAQHDPWFLEMSPYHPKHYGAYPKYLFHHERGLETDPALRFQAPHLSLPQGLTMDRVMDRVSLRNALEQQANDLTALAGDEAFDSTRQAAIGLLSNRKVHDAFSLEKVDPKMLDRYGRHSFGWSLLMARRLVQSGVRMVQVNLGNNETWDTHQAAWGNLKNYLLPPMDQAVSALLEDLDASGQLDETLIVMGGEFGRTPKIKSISATALPGRDHWGHAQSILLAGGGIKGGRVIGETDKHGGYPVSDAQTPENLAATIYEALGLPRETIWKDFTGRPHTLYMGSPIGGLV</sequence>
<comment type="caution">
    <text evidence="1">The sequence shown here is derived from an EMBL/GenBank/DDBJ whole genome shotgun (WGS) entry which is preliminary data.</text>
</comment>
<protein>
    <submittedName>
        <fullName evidence="1">DUF1501 domain-containing protein</fullName>
    </submittedName>
</protein>
<organism evidence="1 2">
    <name type="scientific">Prosthecobacter fluviatilis</name>
    <dbReference type="NCBI Taxonomy" id="445931"/>
    <lineage>
        <taxon>Bacteria</taxon>
        <taxon>Pseudomonadati</taxon>
        <taxon>Verrucomicrobiota</taxon>
        <taxon>Verrucomicrobiia</taxon>
        <taxon>Verrucomicrobiales</taxon>
        <taxon>Verrucomicrobiaceae</taxon>
        <taxon>Prosthecobacter</taxon>
    </lineage>
</organism>
<dbReference type="RefSeq" id="WP_377167906.1">
    <property type="nucleotide sequence ID" value="NZ_JBHSMQ010000005.1"/>
</dbReference>
<dbReference type="InterPro" id="IPR006311">
    <property type="entry name" value="TAT_signal"/>
</dbReference>
<keyword evidence="2" id="KW-1185">Reference proteome</keyword>
<dbReference type="InterPro" id="IPR010869">
    <property type="entry name" value="DUF1501"/>
</dbReference>
<dbReference type="InterPro" id="IPR017850">
    <property type="entry name" value="Alkaline_phosphatase_core_sf"/>
</dbReference>
<name>A0ABW0KU59_9BACT</name>
<proteinExistence type="predicted"/>
<dbReference type="PROSITE" id="PS51318">
    <property type="entry name" value="TAT"/>
    <property type="match status" value="1"/>
</dbReference>
<evidence type="ECO:0000313" key="2">
    <source>
        <dbReference type="Proteomes" id="UP001596052"/>
    </source>
</evidence>
<dbReference type="PANTHER" id="PTHR43737">
    <property type="entry name" value="BLL7424 PROTEIN"/>
    <property type="match status" value="1"/>
</dbReference>
<dbReference type="PANTHER" id="PTHR43737:SF1">
    <property type="entry name" value="DUF1501 DOMAIN-CONTAINING PROTEIN"/>
    <property type="match status" value="1"/>
</dbReference>
<reference evidence="2" key="1">
    <citation type="journal article" date="2019" name="Int. J. Syst. Evol. Microbiol.">
        <title>The Global Catalogue of Microorganisms (GCM) 10K type strain sequencing project: providing services to taxonomists for standard genome sequencing and annotation.</title>
        <authorList>
            <consortium name="The Broad Institute Genomics Platform"/>
            <consortium name="The Broad Institute Genome Sequencing Center for Infectious Disease"/>
            <person name="Wu L."/>
            <person name="Ma J."/>
        </authorList>
    </citation>
    <scope>NUCLEOTIDE SEQUENCE [LARGE SCALE GENOMIC DNA]</scope>
    <source>
        <strain evidence="2">CGMCC 4.1469</strain>
    </source>
</reference>
<dbReference type="Proteomes" id="UP001596052">
    <property type="component" value="Unassembled WGS sequence"/>
</dbReference>
<dbReference type="Pfam" id="PF07394">
    <property type="entry name" value="DUF1501"/>
    <property type="match status" value="1"/>
</dbReference>
<dbReference type="SUPFAM" id="SSF53649">
    <property type="entry name" value="Alkaline phosphatase-like"/>
    <property type="match status" value="1"/>
</dbReference>
<evidence type="ECO:0000313" key="1">
    <source>
        <dbReference type="EMBL" id="MFC5456046.1"/>
    </source>
</evidence>
<accession>A0ABW0KU59</accession>
<gene>
    <name evidence="1" type="ORF">ACFQDI_14375</name>
</gene>